<evidence type="ECO:0000256" key="6">
    <source>
        <dbReference type="ARBA" id="ARBA00022438"/>
    </source>
</evidence>
<dbReference type="AlphaFoldDB" id="A0A839NAD3"/>
<keyword evidence="7" id="KW-0645">Protease</keyword>
<evidence type="ECO:0000256" key="2">
    <source>
        <dbReference type="ARBA" id="ARBA00001947"/>
    </source>
</evidence>
<keyword evidence="10" id="KW-0862">Zinc</keyword>
<dbReference type="Pfam" id="PF11838">
    <property type="entry name" value="ERAP1_C"/>
    <property type="match status" value="1"/>
</dbReference>
<gene>
    <name evidence="16" type="ORF">FHU39_004751</name>
</gene>
<evidence type="ECO:0000256" key="10">
    <source>
        <dbReference type="ARBA" id="ARBA00022833"/>
    </source>
</evidence>
<name>A0A839NAD3_9MICO</name>
<dbReference type="PANTHER" id="PTHR11533:SF174">
    <property type="entry name" value="PUROMYCIN-SENSITIVE AMINOPEPTIDASE-RELATED"/>
    <property type="match status" value="1"/>
</dbReference>
<comment type="caution">
    <text evidence="16">The sequence shown here is derived from an EMBL/GenBank/DDBJ whole genome shotgun (WGS) entry which is preliminary data.</text>
</comment>
<protein>
    <recommendedName>
        <fullName evidence="5">Aminopeptidase N</fullName>
        <ecNumber evidence="4">3.4.11.2</ecNumber>
    </recommendedName>
    <alternativeName>
        <fullName evidence="12">Alanine aminopeptidase</fullName>
    </alternativeName>
    <alternativeName>
        <fullName evidence="13">Lysyl aminopeptidase</fullName>
    </alternativeName>
</protein>
<dbReference type="GO" id="GO:0042277">
    <property type="term" value="F:peptide binding"/>
    <property type="evidence" value="ECO:0007669"/>
    <property type="project" value="TreeGrafter"/>
</dbReference>
<dbReference type="FunFam" id="1.10.390.10:FF:000006">
    <property type="entry name" value="Puromycin-sensitive aminopeptidase"/>
    <property type="match status" value="1"/>
</dbReference>
<dbReference type="GO" id="GO:0016285">
    <property type="term" value="F:alanyl aminopeptidase activity"/>
    <property type="evidence" value="ECO:0007669"/>
    <property type="project" value="UniProtKB-EC"/>
</dbReference>
<reference evidence="16 17" key="1">
    <citation type="submission" date="2020-08" db="EMBL/GenBank/DDBJ databases">
        <title>Sequencing the genomes of 1000 actinobacteria strains.</title>
        <authorList>
            <person name="Klenk H.-P."/>
        </authorList>
    </citation>
    <scope>NUCLEOTIDE SEQUENCE [LARGE SCALE GENOMIC DNA]</scope>
    <source>
        <strain evidence="16 17">DSM 105369</strain>
    </source>
</reference>
<evidence type="ECO:0000256" key="3">
    <source>
        <dbReference type="ARBA" id="ARBA00010136"/>
    </source>
</evidence>
<dbReference type="GO" id="GO:0016020">
    <property type="term" value="C:membrane"/>
    <property type="evidence" value="ECO:0007669"/>
    <property type="project" value="TreeGrafter"/>
</dbReference>
<evidence type="ECO:0000256" key="13">
    <source>
        <dbReference type="ARBA" id="ARBA00031533"/>
    </source>
</evidence>
<keyword evidence="11" id="KW-0482">Metalloprotease</keyword>
<accession>A0A839NAD3</accession>
<dbReference type="GO" id="GO:0005615">
    <property type="term" value="C:extracellular space"/>
    <property type="evidence" value="ECO:0007669"/>
    <property type="project" value="TreeGrafter"/>
</dbReference>
<feature type="domain" description="Peptidase M1 membrane alanine aminopeptidase" evidence="14">
    <location>
        <begin position="223"/>
        <end position="435"/>
    </location>
</feature>
<evidence type="ECO:0000256" key="8">
    <source>
        <dbReference type="ARBA" id="ARBA00022723"/>
    </source>
</evidence>
<dbReference type="SUPFAM" id="SSF55486">
    <property type="entry name" value="Metalloproteases ('zincins'), catalytic domain"/>
    <property type="match status" value="1"/>
</dbReference>
<sequence length="823" mass="90477">MSLLRTESEERKALIEVSSYDVTLDFTLGDELFGSRTELAFDCRTPGASTFVELIPHDVTSIVLNGTVIGQSAVRDGRLWLDGLQEHNVLVVEASMAYVHDGEGMQHTVDPEDGRTYLYASPSSSSAGRIYACFEQPDLKAPYRVRVKAPEDWRVIANGAGTDTRDGLHSFAETKPIATYFFTVCAGPFAVQTGEHDGISLGIYARATLAERLREQADEIFTVTGQGFDYYHRVYGIRYPWGKYDQVFVPEFNMGAMENPGCVTFRDEFIFPGRASRAEHLLRAVVVVHEMAHMWFGDLVTMQWWDDLWLNESFAEFLAQQCTAEATEFTEAWVDFSATRKNWGYAADRAPSTHPIAGSPAPDARAALENLDGITYPKGASALRQLAAYLGEDTFLAGVRNYLRAHEFGNATLHDFLQSMSAASGLDLDDWSRGWLLTAGTDVLAARVDGDTVTIERTTPADRPAQRPHVTDVAAFGGGIELGRADVRIDADRTRVHGLDLGASPKLLVPNATDRTWAIGALDEAAQRSIPDELPAISDPTVRGVVWSALLNGLALGTVDPATALDVFDAAWPHEEVEPLLEAVAMFASLFMPGRYFSPARTPSALERIARTGRTVLELEGISDSRRLTAARLVARTSADVSLLRGWAAGRDLPEFLVGDDQFRWSVIGRLASLGEVDDDEIDSWQEKDPSVSGVLRAIAARTRIPTEAAKAAAWARLTSSDRPNSHELSAVAANFFGHSDQQFTRPYVERFFEELPQLSGTLGDMLLHLLTREGFPVSVVEQRTVELAERALAGELPAGVRRSFVDGTSSLREHLRSQERFG</sequence>
<dbReference type="InterPro" id="IPR050344">
    <property type="entry name" value="Peptidase_M1_aminopeptidases"/>
</dbReference>
<evidence type="ECO:0000256" key="7">
    <source>
        <dbReference type="ARBA" id="ARBA00022670"/>
    </source>
</evidence>
<organism evidence="16 17">
    <name type="scientific">Flexivirga oryzae</name>
    <dbReference type="NCBI Taxonomy" id="1794944"/>
    <lineage>
        <taxon>Bacteria</taxon>
        <taxon>Bacillati</taxon>
        <taxon>Actinomycetota</taxon>
        <taxon>Actinomycetes</taxon>
        <taxon>Micrococcales</taxon>
        <taxon>Dermacoccaceae</taxon>
        <taxon>Flexivirga</taxon>
    </lineage>
</organism>
<evidence type="ECO:0000313" key="16">
    <source>
        <dbReference type="EMBL" id="MBB2894700.1"/>
    </source>
</evidence>
<feature type="domain" description="ERAP1-like C-terminal" evidence="15">
    <location>
        <begin position="508"/>
        <end position="812"/>
    </location>
</feature>
<dbReference type="NCBIfam" id="TIGR02412">
    <property type="entry name" value="pepN_strep_liv"/>
    <property type="match status" value="1"/>
</dbReference>
<dbReference type="GO" id="GO:0006508">
    <property type="term" value="P:proteolysis"/>
    <property type="evidence" value="ECO:0007669"/>
    <property type="project" value="UniProtKB-KW"/>
</dbReference>
<dbReference type="PRINTS" id="PR00756">
    <property type="entry name" value="ALADIPTASE"/>
</dbReference>
<dbReference type="GO" id="GO:0005737">
    <property type="term" value="C:cytoplasm"/>
    <property type="evidence" value="ECO:0007669"/>
    <property type="project" value="TreeGrafter"/>
</dbReference>
<keyword evidence="9 16" id="KW-0378">Hydrolase</keyword>
<dbReference type="GO" id="GO:0008270">
    <property type="term" value="F:zinc ion binding"/>
    <property type="evidence" value="ECO:0007669"/>
    <property type="project" value="InterPro"/>
</dbReference>
<dbReference type="GO" id="GO:0070006">
    <property type="term" value="F:metalloaminopeptidase activity"/>
    <property type="evidence" value="ECO:0007669"/>
    <property type="project" value="TreeGrafter"/>
</dbReference>
<dbReference type="RefSeq" id="WP_183323133.1">
    <property type="nucleotide sequence ID" value="NZ_JACHVQ010000007.1"/>
</dbReference>
<dbReference type="SUPFAM" id="SSF63737">
    <property type="entry name" value="Leukotriene A4 hydrolase N-terminal domain"/>
    <property type="match status" value="1"/>
</dbReference>
<dbReference type="GO" id="GO:0043171">
    <property type="term" value="P:peptide catabolic process"/>
    <property type="evidence" value="ECO:0007669"/>
    <property type="project" value="TreeGrafter"/>
</dbReference>
<evidence type="ECO:0000256" key="1">
    <source>
        <dbReference type="ARBA" id="ARBA00000098"/>
    </source>
</evidence>
<dbReference type="InterPro" id="IPR024571">
    <property type="entry name" value="ERAP1-like_C_dom"/>
</dbReference>
<dbReference type="PANTHER" id="PTHR11533">
    <property type="entry name" value="PROTEASE M1 ZINC METALLOPROTEASE"/>
    <property type="match status" value="1"/>
</dbReference>
<dbReference type="InterPro" id="IPR027268">
    <property type="entry name" value="Peptidase_M4/M1_CTD_sf"/>
</dbReference>
<dbReference type="InterPro" id="IPR042097">
    <property type="entry name" value="Aminopeptidase_N-like_N_sf"/>
</dbReference>
<evidence type="ECO:0000259" key="14">
    <source>
        <dbReference type="Pfam" id="PF01433"/>
    </source>
</evidence>
<dbReference type="InterPro" id="IPR014782">
    <property type="entry name" value="Peptidase_M1_dom"/>
</dbReference>
<dbReference type="Proteomes" id="UP000559182">
    <property type="component" value="Unassembled WGS sequence"/>
</dbReference>
<evidence type="ECO:0000256" key="11">
    <source>
        <dbReference type="ARBA" id="ARBA00023049"/>
    </source>
</evidence>
<dbReference type="EMBL" id="JACHVQ010000007">
    <property type="protein sequence ID" value="MBB2894700.1"/>
    <property type="molecule type" value="Genomic_DNA"/>
</dbReference>
<keyword evidence="6 16" id="KW-0031">Aminopeptidase</keyword>
<dbReference type="Pfam" id="PF01433">
    <property type="entry name" value="Peptidase_M1"/>
    <property type="match status" value="1"/>
</dbReference>
<evidence type="ECO:0000256" key="5">
    <source>
        <dbReference type="ARBA" id="ARBA00015611"/>
    </source>
</evidence>
<dbReference type="Gene3D" id="2.60.40.1730">
    <property type="entry name" value="tricorn interacting facor f3 domain"/>
    <property type="match status" value="1"/>
</dbReference>
<dbReference type="CDD" id="cd09602">
    <property type="entry name" value="M1_APN"/>
    <property type="match status" value="1"/>
</dbReference>
<evidence type="ECO:0000256" key="12">
    <source>
        <dbReference type="ARBA" id="ARBA00029811"/>
    </source>
</evidence>
<dbReference type="Gene3D" id="1.10.390.10">
    <property type="entry name" value="Neutral Protease Domain 2"/>
    <property type="match status" value="1"/>
</dbReference>
<evidence type="ECO:0000259" key="15">
    <source>
        <dbReference type="Pfam" id="PF11838"/>
    </source>
</evidence>
<comment type="catalytic activity">
    <reaction evidence="1">
        <text>Release of an N-terminal amino acid, Xaa-|-Yaa- from a peptide, amide or arylamide. Xaa is preferably Ala, but may be most amino acids including Pro (slow action). When a terminal hydrophobic residue is followed by a prolyl residue, the two may be released as an intact Xaa-Pro dipeptide.</text>
        <dbReference type="EC" id="3.4.11.2"/>
    </reaction>
</comment>
<evidence type="ECO:0000256" key="4">
    <source>
        <dbReference type="ARBA" id="ARBA00012564"/>
    </source>
</evidence>
<evidence type="ECO:0000313" key="17">
    <source>
        <dbReference type="Proteomes" id="UP000559182"/>
    </source>
</evidence>
<comment type="cofactor">
    <cofactor evidence="2">
        <name>Zn(2+)</name>
        <dbReference type="ChEBI" id="CHEBI:29105"/>
    </cofactor>
</comment>
<dbReference type="InterPro" id="IPR001930">
    <property type="entry name" value="Peptidase_M1"/>
</dbReference>
<dbReference type="InterPro" id="IPR012778">
    <property type="entry name" value="Pept_M1_aminopeptidase"/>
</dbReference>
<keyword evidence="8" id="KW-0479">Metal-binding</keyword>
<evidence type="ECO:0000256" key="9">
    <source>
        <dbReference type="ARBA" id="ARBA00022801"/>
    </source>
</evidence>
<dbReference type="EC" id="3.4.11.2" evidence="4"/>
<keyword evidence="17" id="KW-1185">Reference proteome</keyword>
<comment type="similarity">
    <text evidence="3">Belongs to the peptidase M1 family.</text>
</comment>
<proteinExistence type="inferred from homology"/>